<dbReference type="Pfam" id="PF00211">
    <property type="entry name" value="Guanylate_cyc"/>
    <property type="match status" value="1"/>
</dbReference>
<accession>A0ABR7U6L7</accession>
<dbReference type="SUPFAM" id="SSF48452">
    <property type="entry name" value="TPR-like"/>
    <property type="match status" value="2"/>
</dbReference>
<keyword evidence="2" id="KW-0067">ATP-binding</keyword>
<dbReference type="InterPro" id="IPR041664">
    <property type="entry name" value="AAA_16"/>
</dbReference>
<name>A0ABR7U6L7_9BRAD</name>
<feature type="domain" description="Guanylate cyclase" evidence="4">
    <location>
        <begin position="81"/>
        <end position="210"/>
    </location>
</feature>
<dbReference type="Pfam" id="PF13191">
    <property type="entry name" value="AAA_16"/>
    <property type="match status" value="1"/>
</dbReference>
<dbReference type="Gene3D" id="3.40.50.300">
    <property type="entry name" value="P-loop containing nucleotide triphosphate hydrolases"/>
    <property type="match status" value="1"/>
</dbReference>
<dbReference type="Gene3D" id="1.10.150.50">
    <property type="entry name" value="Transcription Factor, Ets-1"/>
    <property type="match status" value="1"/>
</dbReference>
<gene>
    <name evidence="5" type="ORF">HA482_15820</name>
</gene>
<dbReference type="PROSITE" id="PS50125">
    <property type="entry name" value="GUANYLATE_CYCLASE_2"/>
    <property type="match status" value="1"/>
</dbReference>
<dbReference type="SUPFAM" id="SSF55073">
    <property type="entry name" value="Nucleotide cyclase"/>
    <property type="match status" value="1"/>
</dbReference>
<proteinExistence type="predicted"/>
<reference evidence="5 6" key="1">
    <citation type="journal article" date="2020" name="Arch. Microbiol.">
        <title>Bradyrhizobium campsiandrae sp. nov., a nitrogen-fixing bacterial strain isolated from a native leguminous tree from the Amazon adapted to flooded conditions.</title>
        <authorList>
            <person name="Cabral Michel D."/>
            <person name="Martins da Costa E."/>
            <person name="Azarias Guimaraes A."/>
            <person name="Soares de Carvalho T."/>
            <person name="Santos de Castro Caputo P."/>
            <person name="Willems A."/>
            <person name="de Souza Moreira F.M."/>
        </authorList>
    </citation>
    <scope>NUCLEOTIDE SEQUENCE [LARGE SCALE GENOMIC DNA]</scope>
    <source>
        <strain evidence="6">INPA 384B</strain>
    </source>
</reference>
<evidence type="ECO:0000313" key="6">
    <source>
        <dbReference type="Proteomes" id="UP000639516"/>
    </source>
</evidence>
<keyword evidence="6" id="KW-1185">Reference proteome</keyword>
<dbReference type="Pfam" id="PF00536">
    <property type="entry name" value="SAM_1"/>
    <property type="match status" value="1"/>
</dbReference>
<dbReference type="InterPro" id="IPR013761">
    <property type="entry name" value="SAM/pointed_sf"/>
</dbReference>
<evidence type="ECO:0000259" key="3">
    <source>
        <dbReference type="PROSITE" id="PS50105"/>
    </source>
</evidence>
<dbReference type="InterPro" id="IPR001054">
    <property type="entry name" value="A/G_cyclase"/>
</dbReference>
<dbReference type="InterPro" id="IPR011990">
    <property type="entry name" value="TPR-like_helical_dom_sf"/>
</dbReference>
<dbReference type="Gene3D" id="3.30.70.1230">
    <property type="entry name" value="Nucleotide cyclase"/>
    <property type="match status" value="1"/>
</dbReference>
<comment type="caution">
    <text evidence="5">The sequence shown here is derived from an EMBL/GenBank/DDBJ whole genome shotgun (WGS) entry which is preliminary data.</text>
</comment>
<evidence type="ECO:0000256" key="2">
    <source>
        <dbReference type="ARBA" id="ARBA00022840"/>
    </source>
</evidence>
<dbReference type="SUPFAM" id="SSF52540">
    <property type="entry name" value="P-loop containing nucleoside triphosphate hydrolases"/>
    <property type="match status" value="1"/>
</dbReference>
<evidence type="ECO:0000313" key="5">
    <source>
        <dbReference type="EMBL" id="MBC9979669.1"/>
    </source>
</evidence>
<dbReference type="Proteomes" id="UP000639516">
    <property type="component" value="Unassembled WGS sequence"/>
</dbReference>
<dbReference type="PANTHER" id="PTHR16305:SF28">
    <property type="entry name" value="GUANYLATE CYCLASE DOMAIN-CONTAINING PROTEIN"/>
    <property type="match status" value="1"/>
</dbReference>
<dbReference type="PANTHER" id="PTHR16305">
    <property type="entry name" value="TESTICULAR SOLUBLE ADENYLYL CYCLASE"/>
    <property type="match status" value="1"/>
</dbReference>
<dbReference type="EMBL" id="JAATTO010000020">
    <property type="protein sequence ID" value="MBC9979669.1"/>
    <property type="molecule type" value="Genomic_DNA"/>
</dbReference>
<keyword evidence="1" id="KW-0547">Nucleotide-binding</keyword>
<dbReference type="RefSeq" id="WP_188149144.1">
    <property type="nucleotide sequence ID" value="NZ_JAATTO010000020.1"/>
</dbReference>
<protein>
    <submittedName>
        <fullName evidence="5">AAA family ATPase</fullName>
    </submittedName>
</protein>
<dbReference type="Gene3D" id="1.25.40.10">
    <property type="entry name" value="Tetratricopeptide repeat domain"/>
    <property type="match status" value="1"/>
</dbReference>
<dbReference type="CDD" id="cd09487">
    <property type="entry name" value="SAM_superfamily"/>
    <property type="match status" value="1"/>
</dbReference>
<dbReference type="PROSITE" id="PS50105">
    <property type="entry name" value="SAM_DOMAIN"/>
    <property type="match status" value="1"/>
</dbReference>
<dbReference type="InterPro" id="IPR027417">
    <property type="entry name" value="P-loop_NTPase"/>
</dbReference>
<evidence type="ECO:0000256" key="1">
    <source>
        <dbReference type="ARBA" id="ARBA00022741"/>
    </source>
</evidence>
<feature type="domain" description="SAM" evidence="3">
    <location>
        <begin position="1"/>
        <end position="62"/>
    </location>
</feature>
<dbReference type="InterPro" id="IPR029787">
    <property type="entry name" value="Nucleotide_cyclase"/>
</dbReference>
<dbReference type="SMART" id="SM00044">
    <property type="entry name" value="CYCc"/>
    <property type="match status" value="1"/>
</dbReference>
<dbReference type="InterPro" id="IPR001660">
    <property type="entry name" value="SAM"/>
</dbReference>
<dbReference type="CDD" id="cd07302">
    <property type="entry name" value="CHD"/>
    <property type="match status" value="1"/>
</dbReference>
<organism evidence="5 6">
    <name type="scientific">Bradyrhizobium campsiandrae</name>
    <dbReference type="NCBI Taxonomy" id="1729892"/>
    <lineage>
        <taxon>Bacteria</taxon>
        <taxon>Pseudomonadati</taxon>
        <taxon>Pseudomonadota</taxon>
        <taxon>Alphaproteobacteria</taxon>
        <taxon>Hyphomicrobiales</taxon>
        <taxon>Nitrobacteraceae</taxon>
        <taxon>Bradyrhizobium</taxon>
    </lineage>
</organism>
<dbReference type="SUPFAM" id="SSF47769">
    <property type="entry name" value="SAM/Pointed domain"/>
    <property type="match status" value="1"/>
</dbReference>
<sequence>MTGQVAAWLEKVGLPQYLKSFSDHGIDFDILSEITDRDLATMGVMLGHRRRLLRSIAELDVPKARPLAPMIDAGAERRQLTILFCDLVGSTALSQQFDPEEMRGILQAYREAATAVIAGYDGIVSRLVGDGILSYFGYPSAHEDDAERAVRAGLEISTAVQAIDVQPGLRLEVRIGIATGLVVVGDLIAKGASSRLEVIGETPNLAARMQTLADPGSVVIAASTRRLLGNLFQLRALGTRAIKGFSEPVDVWAVERASPLASRFEAYHAAGLAGFVGREQELARLAECKQRAWRGHGQVVLISGEPGIGKSRLSEHFLSERVGTEPHIRLRYQCSPHHRASALYPVITQLQRAARIGAGDSNLQRLRKLEALLGRSDLKAPTLVPLFADLLSIATDGHYAPLDWTPQQLRRNTLAALIQRLQRLCTEAPVVCIVEDLHWADASSLELLHLVVRLADQLRLLLVLTFRDEFKLPWMGPANLTTLELGRLKETEVQRMIADVIGSRAVPSELVTQIATRTDGVPLFVEELTRTVLELGVLEKGAGGRYRIAGSLPRLSIPTTLQDSLMARLDRLGPAKEVAQICAVIGREFSDVLLRAIADRDDAELDLRLAQLEGAELIFRNRSAGEGVYVFKHALVQNTAYESLLRSSRRRLHERIAAALQETFTHIAAVSPEIAAHHFTQAGLVEDAVEWWGKAGDRSLRSSAYPEAIAHLTKAIGLAEGLSESPAGQSRRLQLQIAYGNALIATRGYGAPETSVAFARARELASGLRGAPERFAATYGLWVGSLVRSELGSMQELAQAFLEDTADRPDAPEAGIAHRVCGMTRWFEGNFVDARRHLEQALTIYRDEHDRNLAFLYGHDYGIAAAIYLALVLWPLGAVDRAEQLAQEAIRRAADSGHVATMVYTHFHKIVLEAMRGNPKGARPHVDAVIELSREHSLLLYTRAAKFWNGWIRCHLGEPAAGLREMEESIALPLVGKMATGLYVPLTWTLLAEAKACEGRFIEALAILDEQLLEVERTGQEWFTPEIQRRRGELLLRKDSLDIVAAETAFTQAMATARAQQTATFELRAALSLARLYQASGTDAQARSVLGPVLGMFTGAQGLPEIFEARAAMARSSTTGPCANPCD</sequence>
<dbReference type="SMART" id="SM00454">
    <property type="entry name" value="SAM"/>
    <property type="match status" value="1"/>
</dbReference>
<evidence type="ECO:0000259" key="4">
    <source>
        <dbReference type="PROSITE" id="PS50125"/>
    </source>
</evidence>